<dbReference type="RefSeq" id="WP_378536595.1">
    <property type="nucleotide sequence ID" value="NZ_JBHSBH010000014.1"/>
</dbReference>
<dbReference type="SMART" id="SM00830">
    <property type="entry name" value="CM_2"/>
    <property type="match status" value="1"/>
</dbReference>
<dbReference type="GO" id="GO:0004106">
    <property type="term" value="F:chorismate mutase activity"/>
    <property type="evidence" value="ECO:0007669"/>
    <property type="project" value="UniProtKB-EC"/>
</dbReference>
<evidence type="ECO:0000259" key="2">
    <source>
        <dbReference type="PROSITE" id="PS51168"/>
    </source>
</evidence>
<evidence type="ECO:0000313" key="4">
    <source>
        <dbReference type="Proteomes" id="UP001595847"/>
    </source>
</evidence>
<dbReference type="Pfam" id="PF01817">
    <property type="entry name" value="CM_2"/>
    <property type="match status" value="1"/>
</dbReference>
<keyword evidence="4" id="KW-1185">Reference proteome</keyword>
<accession>A0ABV8FVA2</accession>
<comment type="caution">
    <text evidence="3">The sequence shown here is derived from an EMBL/GenBank/DDBJ whole genome shotgun (WGS) entry which is preliminary data.</text>
</comment>
<dbReference type="SUPFAM" id="SSF48600">
    <property type="entry name" value="Chorismate mutase II"/>
    <property type="match status" value="1"/>
</dbReference>
<keyword evidence="1" id="KW-0175">Coiled coil</keyword>
<sequence>MAPGTITDLRSRIDRVDAELAALLEERALLAAEVQRHKPVGGFAGRDPERERALVAAMARHAPRLGAPRLARIMSAVIEAGLEAAEEEQRGPLADR</sequence>
<name>A0ABV8FVA2_9ACTN</name>
<dbReference type="InterPro" id="IPR002701">
    <property type="entry name" value="CM_II_prokaryot"/>
</dbReference>
<dbReference type="EC" id="5.4.99.5" evidence="3"/>
<proteinExistence type="predicted"/>
<gene>
    <name evidence="3" type="ORF">ACFOVU_21980</name>
</gene>
<dbReference type="InterPro" id="IPR036263">
    <property type="entry name" value="Chorismate_II_sf"/>
</dbReference>
<organism evidence="3 4">
    <name type="scientific">Nocardiopsis sediminis</name>
    <dbReference type="NCBI Taxonomy" id="1778267"/>
    <lineage>
        <taxon>Bacteria</taxon>
        <taxon>Bacillati</taxon>
        <taxon>Actinomycetota</taxon>
        <taxon>Actinomycetes</taxon>
        <taxon>Streptosporangiales</taxon>
        <taxon>Nocardiopsidaceae</taxon>
        <taxon>Nocardiopsis</taxon>
    </lineage>
</organism>
<reference evidence="4" key="1">
    <citation type="journal article" date="2019" name="Int. J. Syst. Evol. Microbiol.">
        <title>The Global Catalogue of Microorganisms (GCM) 10K type strain sequencing project: providing services to taxonomists for standard genome sequencing and annotation.</title>
        <authorList>
            <consortium name="The Broad Institute Genomics Platform"/>
            <consortium name="The Broad Institute Genome Sequencing Center for Infectious Disease"/>
            <person name="Wu L."/>
            <person name="Ma J."/>
        </authorList>
    </citation>
    <scope>NUCLEOTIDE SEQUENCE [LARGE SCALE GENOMIC DNA]</scope>
    <source>
        <strain evidence="4">TBRC 1826</strain>
    </source>
</reference>
<dbReference type="InterPro" id="IPR036979">
    <property type="entry name" value="CM_dom_sf"/>
</dbReference>
<feature type="domain" description="Chorismate mutase" evidence="2">
    <location>
        <begin position="1"/>
        <end position="89"/>
    </location>
</feature>
<evidence type="ECO:0000313" key="3">
    <source>
        <dbReference type="EMBL" id="MFC3998610.1"/>
    </source>
</evidence>
<keyword evidence="3" id="KW-0413">Isomerase</keyword>
<dbReference type="EMBL" id="JBHSBH010000014">
    <property type="protein sequence ID" value="MFC3998610.1"/>
    <property type="molecule type" value="Genomic_DNA"/>
</dbReference>
<feature type="coiled-coil region" evidence="1">
    <location>
        <begin position="6"/>
        <end position="33"/>
    </location>
</feature>
<dbReference type="Gene3D" id="1.20.59.10">
    <property type="entry name" value="Chorismate mutase"/>
    <property type="match status" value="1"/>
</dbReference>
<evidence type="ECO:0000256" key="1">
    <source>
        <dbReference type="SAM" id="Coils"/>
    </source>
</evidence>
<dbReference type="Proteomes" id="UP001595847">
    <property type="component" value="Unassembled WGS sequence"/>
</dbReference>
<protein>
    <submittedName>
        <fullName evidence="3">Chorismate mutase</fullName>
        <ecNumber evidence="3">5.4.99.5</ecNumber>
    </submittedName>
</protein>
<dbReference type="PROSITE" id="PS51168">
    <property type="entry name" value="CHORISMATE_MUT_2"/>
    <property type="match status" value="1"/>
</dbReference>